<dbReference type="InterPro" id="IPR001268">
    <property type="entry name" value="NADH_UbQ_OxRdtase_30kDa_su"/>
</dbReference>
<evidence type="ECO:0000259" key="3">
    <source>
        <dbReference type="Pfam" id="PF00329"/>
    </source>
</evidence>
<dbReference type="InterPro" id="IPR037232">
    <property type="entry name" value="NADH_quin_OxRdtase_su_C/D-like"/>
</dbReference>
<dbReference type="SUPFAM" id="SSF143243">
    <property type="entry name" value="Nqo5-like"/>
    <property type="match status" value="1"/>
</dbReference>
<sequence>MPMTDSSREFQGTSLLSEKTSEIIIDSPDQLLPLAKQLKDKGYDHVISLSAVDYPKSNELHLVIHISSYTKRDLQPKVFELRVKLKKSEPKVPSLINIWPSVEFQEREAYEMFGIVFEGHPDLRNILLDQEEFSGVHPLLKDFKIPEEDITLKLKEDVKSGTNK</sequence>
<comment type="similarity">
    <text evidence="1">Belongs to the complex I 30 kDa subunit family.</text>
</comment>
<dbReference type="PANTHER" id="PTHR10884:SF14">
    <property type="entry name" value="NADH DEHYDROGENASE [UBIQUINONE] IRON-SULFUR PROTEIN 3, MITOCHONDRIAL"/>
    <property type="match status" value="1"/>
</dbReference>
<dbReference type="GO" id="GO:0008137">
    <property type="term" value="F:NADH dehydrogenase (ubiquinone) activity"/>
    <property type="evidence" value="ECO:0007669"/>
    <property type="project" value="InterPro"/>
</dbReference>
<dbReference type="InterPro" id="IPR020396">
    <property type="entry name" value="NADH_UbQ_OxRdtase_CS"/>
</dbReference>
<proteinExistence type="inferred from homology"/>
<reference evidence="4" key="1">
    <citation type="journal article" date="2020" name="mSystems">
        <title>Genome- and Community-Level Interaction Insights into Carbon Utilization and Element Cycling Functions of Hydrothermarchaeota in Hydrothermal Sediment.</title>
        <authorList>
            <person name="Zhou Z."/>
            <person name="Liu Y."/>
            <person name="Xu W."/>
            <person name="Pan J."/>
            <person name="Luo Z.H."/>
            <person name="Li M."/>
        </authorList>
    </citation>
    <scope>NUCLEOTIDE SEQUENCE [LARGE SCALE GENOMIC DNA]</scope>
    <source>
        <strain evidence="4">SpSt-1259</strain>
    </source>
</reference>
<dbReference type="GO" id="GO:0016651">
    <property type="term" value="F:oxidoreductase activity, acting on NAD(P)H"/>
    <property type="evidence" value="ECO:0007669"/>
    <property type="project" value="InterPro"/>
</dbReference>
<evidence type="ECO:0000313" key="4">
    <source>
        <dbReference type="EMBL" id="HEU97626.1"/>
    </source>
</evidence>
<protein>
    <submittedName>
        <fullName evidence="4">NADH-quinone oxidoreductase subunit C</fullName>
    </submittedName>
</protein>
<dbReference type="Gene3D" id="3.30.460.80">
    <property type="entry name" value="NADH:ubiquinone oxidoreductase, 30kDa subunit"/>
    <property type="match status" value="1"/>
</dbReference>
<dbReference type="Proteomes" id="UP000885664">
    <property type="component" value="Unassembled WGS sequence"/>
</dbReference>
<gene>
    <name evidence="4" type="ORF">ENO36_02065</name>
</gene>
<dbReference type="AlphaFoldDB" id="A0A7C2UK10"/>
<dbReference type="EMBL" id="DSFE01000046">
    <property type="protein sequence ID" value="HEU97626.1"/>
    <property type="molecule type" value="Genomic_DNA"/>
</dbReference>
<feature type="domain" description="NADH:ubiquinone oxidoreductase 30kDa subunit" evidence="3">
    <location>
        <begin position="27"/>
        <end position="147"/>
    </location>
</feature>
<dbReference type="PANTHER" id="PTHR10884">
    <property type="entry name" value="NADH DEHYDROGENASE UBIQUINONE IRON-SULFUR PROTEIN 3"/>
    <property type="match status" value="1"/>
</dbReference>
<name>A0A7C2UK10_9CREN</name>
<dbReference type="PROSITE" id="PS00542">
    <property type="entry name" value="COMPLEX1_30K"/>
    <property type="match status" value="1"/>
</dbReference>
<accession>A0A7C2UK10</accession>
<keyword evidence="2" id="KW-0813">Transport</keyword>
<evidence type="ECO:0000256" key="2">
    <source>
        <dbReference type="ARBA" id="ARBA00022448"/>
    </source>
</evidence>
<comment type="caution">
    <text evidence="4">The sequence shown here is derived from an EMBL/GenBank/DDBJ whole genome shotgun (WGS) entry which is preliminary data.</text>
</comment>
<dbReference type="Pfam" id="PF00329">
    <property type="entry name" value="Complex1_30kDa"/>
    <property type="match status" value="1"/>
</dbReference>
<evidence type="ECO:0000256" key="1">
    <source>
        <dbReference type="ARBA" id="ARBA00007569"/>
    </source>
</evidence>
<organism evidence="4">
    <name type="scientific">Fervidicoccus fontis</name>
    <dbReference type="NCBI Taxonomy" id="683846"/>
    <lineage>
        <taxon>Archaea</taxon>
        <taxon>Thermoproteota</taxon>
        <taxon>Thermoprotei</taxon>
        <taxon>Fervidicoccales</taxon>
        <taxon>Fervidicoccaceae</taxon>
        <taxon>Fervidicoccus</taxon>
    </lineage>
</organism>